<dbReference type="PANTHER" id="PTHR43490:SF99">
    <property type="entry name" value="SHORT-CHAIN DEHYDROGENASE_REDUCTASE"/>
    <property type="match status" value="1"/>
</dbReference>
<dbReference type="PRINTS" id="PR00081">
    <property type="entry name" value="GDHRDH"/>
</dbReference>
<gene>
    <name evidence="5" type="ORF">BDD14_5628</name>
</gene>
<dbReference type="PRINTS" id="PR00080">
    <property type="entry name" value="SDRFAMILY"/>
</dbReference>
<dbReference type="Gene3D" id="3.40.50.720">
    <property type="entry name" value="NAD(P)-binding Rossmann-like Domain"/>
    <property type="match status" value="1"/>
</dbReference>
<dbReference type="GO" id="GO:0016616">
    <property type="term" value="F:oxidoreductase activity, acting on the CH-OH group of donors, NAD or NADP as acceptor"/>
    <property type="evidence" value="ECO:0007669"/>
    <property type="project" value="InterPro"/>
</dbReference>
<evidence type="ECO:0000313" key="6">
    <source>
        <dbReference type="Proteomes" id="UP000292958"/>
    </source>
</evidence>
<dbReference type="PANTHER" id="PTHR43490">
    <property type="entry name" value="(+)-NEOMENTHOL DEHYDROGENASE"/>
    <property type="match status" value="1"/>
</dbReference>
<keyword evidence="3" id="KW-0560">Oxidoreductase</keyword>
<comment type="similarity">
    <text evidence="1 4">Belongs to the short-chain dehydrogenases/reductases (SDR) family.</text>
</comment>
<keyword evidence="6" id="KW-1185">Reference proteome</keyword>
<name>A0A4Q7YDY5_9BACT</name>
<sequence length="247" mass="26143">MANEKKVALVTGSNRGIGFETARQLGQQGVRVIVTARTERAAADAASKLRSEGIEAEALALDVTKAADRAVAAKFIESRYGKLDILVNNAGVGPADGLIGLRASESTEEELQSIFNINLFSLVALTREFLPLLKKSEAGRIVNLASILGSLTLQAMDPSPIAPLRKFAYNASKAAVNVFTIHLAAELKDTNITVNSVHPGWVKTVLGSDAAPMSVPDGAKTTVTVALLGSDSPSGRFIHEINKELPW</sequence>
<dbReference type="Pfam" id="PF00106">
    <property type="entry name" value="adh_short"/>
    <property type="match status" value="1"/>
</dbReference>
<reference evidence="5 6" key="1">
    <citation type="submission" date="2019-02" db="EMBL/GenBank/DDBJ databases">
        <title>Genomic Encyclopedia of Archaeal and Bacterial Type Strains, Phase II (KMG-II): from individual species to whole genera.</title>
        <authorList>
            <person name="Goeker M."/>
        </authorList>
    </citation>
    <scope>NUCLEOTIDE SEQUENCE [LARGE SCALE GENOMIC DNA]</scope>
    <source>
        <strain evidence="5 6">DSM 18101</strain>
    </source>
</reference>
<dbReference type="OrthoDB" id="5786478at2"/>
<accession>A0A4Q7YDY5</accession>
<evidence type="ECO:0000256" key="3">
    <source>
        <dbReference type="ARBA" id="ARBA00023002"/>
    </source>
</evidence>
<dbReference type="CDD" id="cd05324">
    <property type="entry name" value="carb_red_PTCR-like_SDR_c"/>
    <property type="match status" value="1"/>
</dbReference>
<protein>
    <submittedName>
        <fullName evidence="5">Short-subunit dehydrogenase</fullName>
    </submittedName>
</protein>
<dbReference type="AlphaFoldDB" id="A0A4Q7YDY5"/>
<evidence type="ECO:0000256" key="1">
    <source>
        <dbReference type="ARBA" id="ARBA00006484"/>
    </source>
</evidence>
<evidence type="ECO:0000256" key="4">
    <source>
        <dbReference type="RuleBase" id="RU000363"/>
    </source>
</evidence>
<dbReference type="InterPro" id="IPR036291">
    <property type="entry name" value="NAD(P)-bd_dom_sf"/>
</dbReference>
<dbReference type="SUPFAM" id="SSF51735">
    <property type="entry name" value="NAD(P)-binding Rossmann-fold domains"/>
    <property type="match status" value="1"/>
</dbReference>
<evidence type="ECO:0000313" key="5">
    <source>
        <dbReference type="EMBL" id="RZU35562.1"/>
    </source>
</evidence>
<dbReference type="InterPro" id="IPR045313">
    <property type="entry name" value="CBR1-like"/>
</dbReference>
<proteinExistence type="inferred from homology"/>
<dbReference type="RefSeq" id="WP_130423892.1">
    <property type="nucleotide sequence ID" value="NZ_SHKW01000002.1"/>
</dbReference>
<keyword evidence="2" id="KW-0521">NADP</keyword>
<dbReference type="EMBL" id="SHKW01000002">
    <property type="protein sequence ID" value="RZU35562.1"/>
    <property type="molecule type" value="Genomic_DNA"/>
</dbReference>
<comment type="caution">
    <text evidence="5">The sequence shown here is derived from an EMBL/GenBank/DDBJ whole genome shotgun (WGS) entry which is preliminary data.</text>
</comment>
<organism evidence="5 6">
    <name type="scientific">Edaphobacter modestus</name>
    <dbReference type="NCBI Taxonomy" id="388466"/>
    <lineage>
        <taxon>Bacteria</taxon>
        <taxon>Pseudomonadati</taxon>
        <taxon>Acidobacteriota</taxon>
        <taxon>Terriglobia</taxon>
        <taxon>Terriglobales</taxon>
        <taxon>Acidobacteriaceae</taxon>
        <taxon>Edaphobacter</taxon>
    </lineage>
</organism>
<dbReference type="Proteomes" id="UP000292958">
    <property type="component" value="Unassembled WGS sequence"/>
</dbReference>
<dbReference type="InterPro" id="IPR002347">
    <property type="entry name" value="SDR_fam"/>
</dbReference>
<evidence type="ECO:0000256" key="2">
    <source>
        <dbReference type="ARBA" id="ARBA00022857"/>
    </source>
</evidence>